<dbReference type="GO" id="GO:0000156">
    <property type="term" value="F:phosphorelay response regulator activity"/>
    <property type="evidence" value="ECO:0007669"/>
    <property type="project" value="InterPro"/>
</dbReference>
<evidence type="ECO:0000313" key="4">
    <source>
        <dbReference type="Proteomes" id="UP000241201"/>
    </source>
</evidence>
<dbReference type="InterPro" id="IPR046947">
    <property type="entry name" value="LytR-like"/>
</dbReference>
<dbReference type="EMBL" id="PYLP01000013">
    <property type="protein sequence ID" value="PST39523.1"/>
    <property type="molecule type" value="Genomic_DNA"/>
</dbReference>
<evidence type="ECO:0000313" key="2">
    <source>
        <dbReference type="EMBL" id="MCB8609736.1"/>
    </source>
</evidence>
<keyword evidence="4" id="KW-1185">Reference proteome</keyword>
<keyword evidence="2" id="KW-0238">DNA-binding</keyword>
<dbReference type="SMART" id="SM00448">
    <property type="entry name" value="REC"/>
    <property type="match status" value="1"/>
</dbReference>
<proteinExistence type="predicted"/>
<organism evidence="3 4">
    <name type="scientific">Faecalibacillus faecis</name>
    <dbReference type="NCBI Taxonomy" id="1982628"/>
    <lineage>
        <taxon>Bacteria</taxon>
        <taxon>Bacillati</taxon>
        <taxon>Bacillota</taxon>
        <taxon>Erysipelotrichia</taxon>
        <taxon>Erysipelotrichales</taxon>
        <taxon>Coprobacillaceae</taxon>
        <taxon>Faecalibacillus</taxon>
    </lineage>
</organism>
<dbReference type="SUPFAM" id="SSF52172">
    <property type="entry name" value="CheY-like"/>
    <property type="match status" value="1"/>
</dbReference>
<feature type="domain" description="HTH LytTR-type" evidence="1">
    <location>
        <begin position="129"/>
        <end position="226"/>
    </location>
</feature>
<dbReference type="Pfam" id="PF04397">
    <property type="entry name" value="LytTR"/>
    <property type="match status" value="1"/>
</dbReference>
<reference evidence="2" key="3">
    <citation type="submission" date="2021-10" db="EMBL/GenBank/DDBJ databases">
        <title>Collection of gut derived symbiotic bacterial strains cultured from healthy donors.</title>
        <authorList>
            <person name="Lin H."/>
            <person name="Littmann E."/>
            <person name="Kohout C."/>
            <person name="Pamer E.G."/>
        </authorList>
    </citation>
    <scope>NUCLEOTIDE SEQUENCE</scope>
    <source>
        <strain evidence="2">DFI.4.48</strain>
    </source>
</reference>
<dbReference type="InterPro" id="IPR011006">
    <property type="entry name" value="CheY-like_superfamily"/>
</dbReference>
<protein>
    <submittedName>
        <fullName evidence="2">LytTR family transcriptional regulator DNA-binding domain-containing protein</fullName>
    </submittedName>
</protein>
<dbReference type="SMART" id="SM00850">
    <property type="entry name" value="LytTR"/>
    <property type="match status" value="1"/>
</dbReference>
<comment type="caution">
    <text evidence="3">The sequence shown here is derived from an EMBL/GenBank/DDBJ whole genome shotgun (WGS) entry which is preliminary data.</text>
</comment>
<name>A0A2T3FWA7_9FIRM</name>
<dbReference type="CDD" id="cd00156">
    <property type="entry name" value="REC"/>
    <property type="match status" value="1"/>
</dbReference>
<dbReference type="AlphaFoldDB" id="A0A2T3FWA7"/>
<gene>
    <name evidence="3" type="ORF">C7U55_09440</name>
    <name evidence="2" type="ORF">LJD69_03865</name>
</gene>
<dbReference type="Proteomes" id="UP001198439">
    <property type="component" value="Unassembled WGS sequence"/>
</dbReference>
<dbReference type="PROSITE" id="PS50930">
    <property type="entry name" value="HTH_LYTTR"/>
    <property type="match status" value="1"/>
</dbReference>
<dbReference type="Proteomes" id="UP000241201">
    <property type="component" value="Unassembled WGS sequence"/>
</dbReference>
<dbReference type="Gene3D" id="3.40.50.2300">
    <property type="match status" value="1"/>
</dbReference>
<evidence type="ECO:0000313" key="3">
    <source>
        <dbReference type="EMBL" id="PST39523.1"/>
    </source>
</evidence>
<reference evidence="3" key="2">
    <citation type="journal article" date="2019" name="Int. J. Syst. Evol. Microbiol.">
        <title>Faecalibacillus intestinalis gen. nov., sp. nov. and Faecalibacillus faecis sp. nov., isolated from human faeces.</title>
        <authorList>
            <person name="Seo B."/>
            <person name="Jeon K."/>
            <person name="Baek I."/>
            <person name="Lee Y.M."/>
            <person name="Baek K."/>
            <person name="Ko G."/>
        </authorList>
    </citation>
    <scope>NUCLEOTIDE SEQUENCE</scope>
    <source>
        <strain evidence="3">SNUG30370</strain>
    </source>
</reference>
<evidence type="ECO:0000259" key="1">
    <source>
        <dbReference type="PROSITE" id="PS50930"/>
    </source>
</evidence>
<dbReference type="Pfam" id="PF00072">
    <property type="entry name" value="Response_reg"/>
    <property type="match status" value="1"/>
</dbReference>
<dbReference type="PANTHER" id="PTHR37299:SF1">
    <property type="entry name" value="STAGE 0 SPORULATION PROTEIN A HOMOLOG"/>
    <property type="match status" value="1"/>
</dbReference>
<sequence length="230" mass="27616">MLIKIVDDDQTFAKKIKDIVYDAFKNIFIDYSIECISSNFEYQYFEEGDIFFLDIDLKEENGIKIAEKIRENNFNAIIIFVSALNDMVFDSLIVQPFYFIRKDNFDRDIKITCSLIQNYINKNHRIITFDFNDRKTSIKLSDIIYLESFLHEITIHTSFDDYKYSSSFNKMMLFINSTNIVRIHKSYVVNLFWVKEIYKEEMILNNGITLKIGKKYRQDVLKKYKEYLLK</sequence>
<dbReference type="InterPro" id="IPR001789">
    <property type="entry name" value="Sig_transdc_resp-reg_receiver"/>
</dbReference>
<dbReference type="GeneID" id="77471314"/>
<dbReference type="GO" id="GO:0003677">
    <property type="term" value="F:DNA binding"/>
    <property type="evidence" value="ECO:0007669"/>
    <property type="project" value="UniProtKB-KW"/>
</dbReference>
<dbReference type="Gene3D" id="2.40.50.1020">
    <property type="entry name" value="LytTr DNA-binding domain"/>
    <property type="match status" value="1"/>
</dbReference>
<reference evidence="4" key="1">
    <citation type="submission" date="2018-03" db="EMBL/GenBank/DDBJ databases">
        <title>Lachnoclostridium SNUG30370 gen.nov., sp.nov., isolated from human faeces.</title>
        <authorList>
            <person name="Seo B."/>
            <person name="Jeon K."/>
            <person name="Ko G."/>
        </authorList>
    </citation>
    <scope>NUCLEOTIDE SEQUENCE [LARGE SCALE GENOMIC DNA]</scope>
    <source>
        <strain evidence="4">SNUG30370</strain>
    </source>
</reference>
<dbReference type="InterPro" id="IPR007492">
    <property type="entry name" value="LytTR_DNA-bd_dom"/>
</dbReference>
<accession>A0A2T3FWA7</accession>
<dbReference type="PANTHER" id="PTHR37299">
    <property type="entry name" value="TRANSCRIPTIONAL REGULATOR-RELATED"/>
    <property type="match status" value="1"/>
</dbReference>
<dbReference type="EMBL" id="JAJDKZ010000007">
    <property type="protein sequence ID" value="MCB8609736.1"/>
    <property type="molecule type" value="Genomic_DNA"/>
</dbReference>
<dbReference type="RefSeq" id="WP_106988365.1">
    <property type="nucleotide sequence ID" value="NZ_DBGDQT010000053.1"/>
</dbReference>